<accession>A0A9Q0R7D3</accession>
<proteinExistence type="predicted"/>
<gene>
    <name evidence="1" type="ORF">M0811_11352</name>
</gene>
<dbReference type="Proteomes" id="UP001149090">
    <property type="component" value="Unassembled WGS sequence"/>
</dbReference>
<dbReference type="EMBL" id="JAPDFW010000100">
    <property type="protein sequence ID" value="KAJ5069987.1"/>
    <property type="molecule type" value="Genomic_DNA"/>
</dbReference>
<comment type="caution">
    <text evidence="1">The sequence shown here is derived from an EMBL/GenBank/DDBJ whole genome shotgun (WGS) entry which is preliminary data.</text>
</comment>
<dbReference type="SUPFAM" id="SSF52540">
    <property type="entry name" value="P-loop containing nucleoside triphosphate hydrolases"/>
    <property type="match status" value="1"/>
</dbReference>
<organism evidence="1 2">
    <name type="scientific">Anaeramoeba ignava</name>
    <name type="common">Anaerobic marine amoeba</name>
    <dbReference type="NCBI Taxonomy" id="1746090"/>
    <lineage>
        <taxon>Eukaryota</taxon>
        <taxon>Metamonada</taxon>
        <taxon>Anaeramoebidae</taxon>
        <taxon>Anaeramoeba</taxon>
    </lineage>
</organism>
<dbReference type="Gene3D" id="3.40.50.300">
    <property type="entry name" value="P-loop containing nucleotide triphosphate hydrolases"/>
    <property type="match status" value="1"/>
</dbReference>
<dbReference type="AlphaFoldDB" id="A0A9Q0R7D3"/>
<name>A0A9Q0R7D3_ANAIG</name>
<protein>
    <submittedName>
        <fullName evidence="1">Uncharacterized protein</fullName>
    </submittedName>
</protein>
<sequence length="97" mass="12051">MLFEDEEIVKLFDKMIYLQVDTDEMFQRRMARFDEPHYYHLENEEPSEDWKERYFNEVVKIEAPKYSTCRNYQVHFIDAKLTQEEILEESLKYILDL</sequence>
<keyword evidence="2" id="KW-1185">Reference proteome</keyword>
<reference evidence="1" key="1">
    <citation type="submission" date="2022-10" db="EMBL/GenBank/DDBJ databases">
        <title>Novel sulphate-reducing endosymbionts in the free-living metamonad Anaeramoeba.</title>
        <authorList>
            <person name="Jerlstrom-Hultqvist J."/>
            <person name="Cepicka I."/>
            <person name="Gallot-Lavallee L."/>
            <person name="Salas-Leiva D."/>
            <person name="Curtis B.A."/>
            <person name="Zahonova K."/>
            <person name="Pipaliya S."/>
            <person name="Dacks J."/>
            <person name="Roger A.J."/>
        </authorList>
    </citation>
    <scope>NUCLEOTIDE SEQUENCE</scope>
    <source>
        <strain evidence="1">BMAN</strain>
    </source>
</reference>
<evidence type="ECO:0000313" key="1">
    <source>
        <dbReference type="EMBL" id="KAJ5069987.1"/>
    </source>
</evidence>
<dbReference type="InterPro" id="IPR027417">
    <property type="entry name" value="P-loop_NTPase"/>
</dbReference>
<evidence type="ECO:0000313" key="2">
    <source>
        <dbReference type="Proteomes" id="UP001149090"/>
    </source>
</evidence>